<dbReference type="AlphaFoldDB" id="A0A7I8JXM0"/>
<name>A0A7I8JXM0_SPIIN</name>
<evidence type="ECO:0000313" key="1">
    <source>
        <dbReference type="EMBL" id="CAA7388521.1"/>
    </source>
</evidence>
<gene>
    <name evidence="1" type="ORF">SI8410_01000730</name>
</gene>
<accession>A0A7I8JXM0</accession>
<organism evidence="1 2">
    <name type="scientific">Spirodela intermedia</name>
    <name type="common">Intermediate duckweed</name>
    <dbReference type="NCBI Taxonomy" id="51605"/>
    <lineage>
        <taxon>Eukaryota</taxon>
        <taxon>Viridiplantae</taxon>
        <taxon>Streptophyta</taxon>
        <taxon>Embryophyta</taxon>
        <taxon>Tracheophyta</taxon>
        <taxon>Spermatophyta</taxon>
        <taxon>Magnoliopsida</taxon>
        <taxon>Liliopsida</taxon>
        <taxon>Araceae</taxon>
        <taxon>Lemnoideae</taxon>
        <taxon>Spirodela</taxon>
    </lineage>
</organism>
<evidence type="ECO:0000313" key="2">
    <source>
        <dbReference type="Proteomes" id="UP000663760"/>
    </source>
</evidence>
<reference evidence="1" key="1">
    <citation type="submission" date="2020-02" db="EMBL/GenBank/DDBJ databases">
        <authorList>
            <person name="Scholz U."/>
            <person name="Mascher M."/>
            <person name="Fiebig A."/>
        </authorList>
    </citation>
    <scope>NUCLEOTIDE SEQUENCE</scope>
</reference>
<dbReference type="EMBL" id="LR746264">
    <property type="protein sequence ID" value="CAA7388521.1"/>
    <property type="molecule type" value="Genomic_DNA"/>
</dbReference>
<protein>
    <submittedName>
        <fullName evidence="1">Uncharacterized protein</fullName>
    </submittedName>
</protein>
<sequence length="30" mass="3704">MNSYFQWYRMDDDLCIKYAEMRLDGQAKIV</sequence>
<keyword evidence="2" id="KW-1185">Reference proteome</keyword>
<dbReference type="Proteomes" id="UP000663760">
    <property type="component" value="Chromosome 1"/>
</dbReference>
<proteinExistence type="predicted"/>